<evidence type="ECO:0000256" key="5">
    <source>
        <dbReference type="ARBA" id="ARBA00023163"/>
    </source>
</evidence>
<accession>B8M2D6</accession>
<dbReference type="STRING" id="441959.B8M2D6"/>
<dbReference type="InParanoid" id="B8M2D6"/>
<evidence type="ECO:0000256" key="6">
    <source>
        <dbReference type="ARBA" id="ARBA00023242"/>
    </source>
</evidence>
<sequence>MPPRKRPKLSSRATSSTPQVETTKQPTSANSTTGSAQKSDTENDLINDPWTDEQETALLKSIVRWKPVGMHKHFRMLAIAEYMKSQGYAPADEEHTRIPGIWKKLSSLYNLPALDEREDSIISRDADESDGSEYCPFELPEDEYGEMMFAKRLAAERSESPAETSVHPESRRGSTVADTDEPRSSPAPSRGRRGKPTRASTRGTRSTRLQVEVERPSSSSVATEDEHMEDADADEEDGEEGDSDAGEAEGDNDGEEADAETASSPTTRSTRTQTAKSKKDKKSAAASSTTTRRTGRRR</sequence>
<feature type="compositionally biased region" description="Acidic residues" evidence="8">
    <location>
        <begin position="226"/>
        <end position="259"/>
    </location>
</feature>
<organism evidence="9 10">
    <name type="scientific">Talaromyces stipitatus (strain ATCC 10500 / CBS 375.48 / QM 6759 / NRRL 1006)</name>
    <name type="common">Penicillium stipitatum</name>
    <dbReference type="NCBI Taxonomy" id="441959"/>
    <lineage>
        <taxon>Eukaryota</taxon>
        <taxon>Fungi</taxon>
        <taxon>Dikarya</taxon>
        <taxon>Ascomycota</taxon>
        <taxon>Pezizomycotina</taxon>
        <taxon>Eurotiomycetes</taxon>
        <taxon>Eurotiomycetidae</taxon>
        <taxon>Eurotiales</taxon>
        <taxon>Trichocomaceae</taxon>
        <taxon>Talaromyces</taxon>
        <taxon>Talaromyces sect. Talaromyces</taxon>
    </lineage>
</organism>
<proteinExistence type="inferred from homology"/>
<dbReference type="GO" id="GO:0006357">
    <property type="term" value="P:regulation of transcription by RNA polymerase II"/>
    <property type="evidence" value="ECO:0007669"/>
    <property type="project" value="TreeGrafter"/>
</dbReference>
<reference evidence="10" key="1">
    <citation type="journal article" date="2015" name="Genome Announc.">
        <title>Genome sequence of the AIDS-associated pathogen Penicillium marneffei (ATCC18224) and its near taxonomic relative Talaromyces stipitatus (ATCC10500).</title>
        <authorList>
            <person name="Nierman W.C."/>
            <person name="Fedorova-Abrams N.D."/>
            <person name="Andrianopoulos A."/>
        </authorList>
    </citation>
    <scope>NUCLEOTIDE SEQUENCE [LARGE SCALE GENOMIC DNA]</scope>
    <source>
        <strain evidence="10">ATCC 10500 / CBS 375.48 / QM 6759 / NRRL 1006</strain>
    </source>
</reference>
<dbReference type="PANTHER" id="PTHR13581">
    <property type="entry name" value="MRG-BINDING PROTEIN"/>
    <property type="match status" value="1"/>
</dbReference>
<dbReference type="EMBL" id="EQ962653">
    <property type="protein sequence ID" value="EED21600.1"/>
    <property type="molecule type" value="Genomic_DNA"/>
</dbReference>
<dbReference type="PANTHER" id="PTHR13581:SF5">
    <property type="entry name" value="MRG_MORF4L-BINDING PROTEIN"/>
    <property type="match status" value="1"/>
</dbReference>
<dbReference type="HOGENOM" id="CLU_050564_2_0_1"/>
<keyword evidence="3" id="KW-0156">Chromatin regulator</keyword>
<name>B8M2D6_TALSN</name>
<feature type="region of interest" description="Disordered" evidence="8">
    <location>
        <begin position="150"/>
        <end position="298"/>
    </location>
</feature>
<protein>
    <recommendedName>
        <fullName evidence="11">CT20 family protein</fullName>
    </recommendedName>
</protein>
<gene>
    <name evidence="9" type="ORF">TSTA_088360</name>
</gene>
<evidence type="ECO:0000313" key="10">
    <source>
        <dbReference type="Proteomes" id="UP000001745"/>
    </source>
</evidence>
<keyword evidence="6" id="KW-0539">Nucleus</keyword>
<feature type="region of interest" description="Disordered" evidence="8">
    <location>
        <begin position="1"/>
        <end position="49"/>
    </location>
</feature>
<evidence type="ECO:0000256" key="8">
    <source>
        <dbReference type="SAM" id="MobiDB-lite"/>
    </source>
</evidence>
<comment type="similarity">
    <text evidence="2">Belongs to the EAF7 family.</text>
</comment>
<dbReference type="GeneID" id="8106933"/>
<evidence type="ECO:0000256" key="3">
    <source>
        <dbReference type="ARBA" id="ARBA00022853"/>
    </source>
</evidence>
<dbReference type="Pfam" id="PF07904">
    <property type="entry name" value="Eaf7"/>
    <property type="match status" value="1"/>
</dbReference>
<dbReference type="OrthoDB" id="5595141at2759"/>
<feature type="compositionally biased region" description="Polar residues" evidence="8">
    <location>
        <begin position="11"/>
        <end position="38"/>
    </location>
</feature>
<dbReference type="eggNOG" id="KOG4051">
    <property type="taxonomic scope" value="Eukaryota"/>
</dbReference>
<evidence type="ECO:0000256" key="4">
    <source>
        <dbReference type="ARBA" id="ARBA00023015"/>
    </source>
</evidence>
<dbReference type="VEuPathDB" id="FungiDB:TSTA_088360"/>
<feature type="compositionally biased region" description="Low complexity" evidence="8">
    <location>
        <begin position="197"/>
        <end position="208"/>
    </location>
</feature>
<keyword evidence="5" id="KW-0804">Transcription</keyword>
<feature type="compositionally biased region" description="Low complexity" evidence="8">
    <location>
        <begin position="260"/>
        <end position="275"/>
    </location>
</feature>
<dbReference type="GO" id="GO:0005634">
    <property type="term" value="C:nucleus"/>
    <property type="evidence" value="ECO:0007669"/>
    <property type="project" value="UniProtKB-SubCell"/>
</dbReference>
<evidence type="ECO:0000256" key="1">
    <source>
        <dbReference type="ARBA" id="ARBA00004123"/>
    </source>
</evidence>
<evidence type="ECO:0000256" key="2">
    <source>
        <dbReference type="ARBA" id="ARBA00007117"/>
    </source>
</evidence>
<dbReference type="Proteomes" id="UP000001745">
    <property type="component" value="Unassembled WGS sequence"/>
</dbReference>
<dbReference type="InterPro" id="IPR012423">
    <property type="entry name" value="Eaf7/MRGBP"/>
</dbReference>
<feature type="compositionally biased region" description="Basic and acidic residues" evidence="8">
    <location>
        <begin position="153"/>
        <end position="172"/>
    </location>
</feature>
<evidence type="ECO:0000256" key="7">
    <source>
        <dbReference type="ARBA" id="ARBA00025178"/>
    </source>
</evidence>
<dbReference type="AlphaFoldDB" id="B8M2D6"/>
<dbReference type="RefSeq" id="XP_002478563.1">
    <property type="nucleotide sequence ID" value="XM_002478518.1"/>
</dbReference>
<evidence type="ECO:0008006" key="11">
    <source>
        <dbReference type="Google" id="ProtNLM"/>
    </source>
</evidence>
<dbReference type="GO" id="GO:0035267">
    <property type="term" value="C:NuA4 histone acetyltransferase complex"/>
    <property type="evidence" value="ECO:0007669"/>
    <property type="project" value="TreeGrafter"/>
</dbReference>
<dbReference type="PhylomeDB" id="B8M2D6"/>
<dbReference type="OMA" id="QHTRIPY"/>
<comment type="subcellular location">
    <subcellularLocation>
        <location evidence="1">Nucleus</location>
    </subcellularLocation>
</comment>
<evidence type="ECO:0000313" key="9">
    <source>
        <dbReference type="EMBL" id="EED21600.1"/>
    </source>
</evidence>
<keyword evidence="4" id="KW-0805">Transcription regulation</keyword>
<keyword evidence="10" id="KW-1185">Reference proteome</keyword>
<dbReference type="GO" id="GO:0006325">
    <property type="term" value="P:chromatin organization"/>
    <property type="evidence" value="ECO:0007669"/>
    <property type="project" value="UniProtKB-KW"/>
</dbReference>
<comment type="function">
    <text evidence="7">Component of the NuA4 histone acetyltransferase complex which is involved in transcriptional activation of selected genes principally by acetylation of nucleosomal histone H4 and H2A. The NuA4 complex is also involved in DNA repair.</text>
</comment>